<dbReference type="Proteomes" id="UP000741863">
    <property type="component" value="Unassembled WGS sequence"/>
</dbReference>
<accession>A0ABS2PH27</accession>
<reference evidence="2 3" key="1">
    <citation type="submission" date="2021-01" db="EMBL/GenBank/DDBJ databases">
        <title>Genomic Encyclopedia of Type Strains, Phase IV (KMG-IV): sequencing the most valuable type-strain genomes for metagenomic binning, comparative biology and taxonomic classification.</title>
        <authorList>
            <person name="Goeker M."/>
        </authorList>
    </citation>
    <scope>NUCLEOTIDE SEQUENCE [LARGE SCALE GENOMIC DNA]</scope>
    <source>
        <strain evidence="2 3">DSM 25540</strain>
    </source>
</reference>
<keyword evidence="3" id="KW-1185">Reference proteome</keyword>
<name>A0ABS2PH27_9BACL</name>
<gene>
    <name evidence="2" type="ORF">JOD17_003869</name>
</gene>
<proteinExistence type="predicted"/>
<protein>
    <submittedName>
        <fullName evidence="2">RimJ/RimL family protein N-acetyltransferase</fullName>
    </submittedName>
</protein>
<feature type="domain" description="N-acetyltransferase" evidence="1">
    <location>
        <begin position="4"/>
        <end position="147"/>
    </location>
</feature>
<dbReference type="InterPro" id="IPR000182">
    <property type="entry name" value="GNAT_dom"/>
</dbReference>
<evidence type="ECO:0000313" key="2">
    <source>
        <dbReference type="EMBL" id="MBM7634743.1"/>
    </source>
</evidence>
<comment type="caution">
    <text evidence="2">The sequence shown here is derived from an EMBL/GenBank/DDBJ whole genome shotgun (WGS) entry which is preliminary data.</text>
</comment>
<evidence type="ECO:0000259" key="1">
    <source>
        <dbReference type="PROSITE" id="PS51186"/>
    </source>
</evidence>
<evidence type="ECO:0000313" key="3">
    <source>
        <dbReference type="Proteomes" id="UP000741863"/>
    </source>
</evidence>
<dbReference type="PROSITE" id="PS51186">
    <property type="entry name" value="GNAT"/>
    <property type="match status" value="1"/>
</dbReference>
<organism evidence="2 3">
    <name type="scientific">Geomicrobium sediminis</name>
    <dbReference type="NCBI Taxonomy" id="1347788"/>
    <lineage>
        <taxon>Bacteria</taxon>
        <taxon>Bacillati</taxon>
        <taxon>Bacillota</taxon>
        <taxon>Bacilli</taxon>
        <taxon>Bacillales</taxon>
        <taxon>Geomicrobium</taxon>
    </lineage>
</organism>
<dbReference type="Pfam" id="PF00583">
    <property type="entry name" value="Acetyltransf_1"/>
    <property type="match status" value="1"/>
</dbReference>
<dbReference type="RefSeq" id="WP_204699517.1">
    <property type="nucleotide sequence ID" value="NZ_JAFBEC010000016.1"/>
</dbReference>
<dbReference type="InterPro" id="IPR016181">
    <property type="entry name" value="Acyl_CoA_acyltransferase"/>
</dbReference>
<dbReference type="EMBL" id="JAFBEC010000016">
    <property type="protein sequence ID" value="MBM7634743.1"/>
    <property type="molecule type" value="Genomic_DNA"/>
</dbReference>
<dbReference type="CDD" id="cd04301">
    <property type="entry name" value="NAT_SF"/>
    <property type="match status" value="1"/>
</dbReference>
<dbReference type="SUPFAM" id="SSF55729">
    <property type="entry name" value="Acyl-CoA N-acyltransferases (Nat)"/>
    <property type="match status" value="1"/>
</dbReference>
<dbReference type="Gene3D" id="3.40.630.30">
    <property type="match status" value="1"/>
</dbReference>
<sequence length="147" mass="17032">MFDYTVRAATVHDALQLSNLRQLVDKETDHLDREEGEQALSKAQFREIQIKDHEEENRYCVVAEHNQKLVGFARLQGSNLNRFQHHVEFGVAIQKSHWGKRLGTRLLQDCLSYADDHQLAKVTCEFKNQIIRPFNSTKTTASLLKEP</sequence>